<evidence type="ECO:0000256" key="4">
    <source>
        <dbReference type="ARBA" id="ARBA00022692"/>
    </source>
</evidence>
<sequence>MRDQIDKQSNPFCPLSTGGWSGGGKHNMRKKSPQSTVSASQAFFTHLSCGLALAAGFWVSHNVYSINLVSHPDHTLFLIWVIQCPLVVLFYSCFRKNPEKCLYLKAVARGLLGLPLGALLNALGALALGAPVGIQYLKRTINWSLMMSLFTVVPATSVYGSSWTDWHRIFAQTKPNGALDYMVCLPAHGALIGAWFGAWPMPLDWERPWQEWPVCVSYGAMVGYAVGMVGSFALVLAQGKQKYRKAE</sequence>
<evidence type="ECO:0000256" key="5">
    <source>
        <dbReference type="ARBA" id="ARBA00022824"/>
    </source>
</evidence>
<accession>A0AAV5KQQ2</accession>
<organism evidence="10 11">
    <name type="scientific">Rubroshorea leprosula</name>
    <dbReference type="NCBI Taxonomy" id="152421"/>
    <lineage>
        <taxon>Eukaryota</taxon>
        <taxon>Viridiplantae</taxon>
        <taxon>Streptophyta</taxon>
        <taxon>Embryophyta</taxon>
        <taxon>Tracheophyta</taxon>
        <taxon>Spermatophyta</taxon>
        <taxon>Magnoliopsida</taxon>
        <taxon>eudicotyledons</taxon>
        <taxon>Gunneridae</taxon>
        <taxon>Pentapetalae</taxon>
        <taxon>rosids</taxon>
        <taxon>malvids</taxon>
        <taxon>Malvales</taxon>
        <taxon>Dipterocarpaceae</taxon>
        <taxon>Rubroshorea</taxon>
    </lineage>
</organism>
<keyword evidence="6 9" id="KW-1133">Transmembrane helix</keyword>
<feature type="transmembrane region" description="Helical" evidence="9">
    <location>
        <begin position="77"/>
        <end position="94"/>
    </location>
</feature>
<dbReference type="GO" id="GO:0005789">
    <property type="term" value="C:endoplasmic reticulum membrane"/>
    <property type="evidence" value="ECO:0007669"/>
    <property type="project" value="UniProtKB-SubCell"/>
</dbReference>
<keyword evidence="7 9" id="KW-0472">Membrane</keyword>
<feature type="transmembrane region" description="Helical" evidence="9">
    <location>
        <begin position="179"/>
        <end position="198"/>
    </location>
</feature>
<protein>
    <recommendedName>
        <fullName evidence="12">Phosphatidylinositol-glycan biosynthesis class F protein</fullName>
    </recommendedName>
</protein>
<feature type="transmembrane region" description="Helical" evidence="9">
    <location>
        <begin position="218"/>
        <end position="237"/>
    </location>
</feature>
<dbReference type="AlphaFoldDB" id="A0AAV5KQQ2"/>
<feature type="region of interest" description="Disordered" evidence="8">
    <location>
        <begin position="1"/>
        <end position="32"/>
    </location>
</feature>
<evidence type="ECO:0000256" key="3">
    <source>
        <dbReference type="ARBA" id="ARBA00022502"/>
    </source>
</evidence>
<gene>
    <name evidence="10" type="ORF">SLEP1_g36140</name>
</gene>
<comment type="caution">
    <text evidence="10">The sequence shown here is derived from an EMBL/GenBank/DDBJ whole genome shotgun (WGS) entry which is preliminary data.</text>
</comment>
<keyword evidence="3" id="KW-0337">GPI-anchor biosynthesis</keyword>
<evidence type="ECO:0008006" key="12">
    <source>
        <dbReference type="Google" id="ProtNLM"/>
    </source>
</evidence>
<evidence type="ECO:0000256" key="2">
    <source>
        <dbReference type="ARBA" id="ARBA00004687"/>
    </source>
</evidence>
<feature type="transmembrane region" description="Helical" evidence="9">
    <location>
        <begin position="140"/>
        <end position="159"/>
    </location>
</feature>
<evidence type="ECO:0000256" key="1">
    <source>
        <dbReference type="ARBA" id="ARBA00004477"/>
    </source>
</evidence>
<keyword evidence="4 9" id="KW-0812">Transmembrane</keyword>
<keyword evidence="11" id="KW-1185">Reference proteome</keyword>
<dbReference type="Proteomes" id="UP001054252">
    <property type="component" value="Unassembled WGS sequence"/>
</dbReference>
<evidence type="ECO:0000256" key="7">
    <source>
        <dbReference type="ARBA" id="ARBA00023136"/>
    </source>
</evidence>
<dbReference type="GO" id="GO:0006506">
    <property type="term" value="P:GPI anchor biosynthetic process"/>
    <property type="evidence" value="ECO:0007669"/>
    <property type="project" value="UniProtKB-KW"/>
</dbReference>
<evidence type="ECO:0000313" key="11">
    <source>
        <dbReference type="Proteomes" id="UP001054252"/>
    </source>
</evidence>
<proteinExistence type="predicted"/>
<reference evidence="10 11" key="1">
    <citation type="journal article" date="2021" name="Commun. Biol.">
        <title>The genome of Shorea leprosula (Dipterocarpaceae) highlights the ecological relevance of drought in aseasonal tropical rainforests.</title>
        <authorList>
            <person name="Ng K.K.S."/>
            <person name="Kobayashi M.J."/>
            <person name="Fawcett J.A."/>
            <person name="Hatakeyama M."/>
            <person name="Paape T."/>
            <person name="Ng C.H."/>
            <person name="Ang C.C."/>
            <person name="Tnah L.H."/>
            <person name="Lee C.T."/>
            <person name="Nishiyama T."/>
            <person name="Sese J."/>
            <person name="O'Brien M.J."/>
            <person name="Copetti D."/>
            <person name="Mohd Noor M.I."/>
            <person name="Ong R.C."/>
            <person name="Putra M."/>
            <person name="Sireger I.Z."/>
            <person name="Indrioko S."/>
            <person name="Kosugi Y."/>
            <person name="Izuno A."/>
            <person name="Isagi Y."/>
            <person name="Lee S.L."/>
            <person name="Shimizu K.K."/>
        </authorList>
    </citation>
    <scope>NUCLEOTIDE SEQUENCE [LARGE SCALE GENOMIC DNA]</scope>
    <source>
        <strain evidence="10">214</strain>
    </source>
</reference>
<evidence type="ECO:0000313" key="10">
    <source>
        <dbReference type="EMBL" id="GKV26927.1"/>
    </source>
</evidence>
<evidence type="ECO:0000256" key="6">
    <source>
        <dbReference type="ARBA" id="ARBA00022989"/>
    </source>
</evidence>
<evidence type="ECO:0000256" key="9">
    <source>
        <dbReference type="SAM" id="Phobius"/>
    </source>
</evidence>
<comment type="subcellular location">
    <subcellularLocation>
        <location evidence="1">Endoplasmic reticulum membrane</location>
        <topology evidence="1">Multi-pass membrane protein</topology>
    </subcellularLocation>
</comment>
<feature type="transmembrane region" description="Helical" evidence="9">
    <location>
        <begin position="106"/>
        <end position="128"/>
    </location>
</feature>
<dbReference type="EMBL" id="BPVZ01000073">
    <property type="protein sequence ID" value="GKV26927.1"/>
    <property type="molecule type" value="Genomic_DNA"/>
</dbReference>
<feature type="transmembrane region" description="Helical" evidence="9">
    <location>
        <begin position="37"/>
        <end position="57"/>
    </location>
</feature>
<keyword evidence="5" id="KW-0256">Endoplasmic reticulum</keyword>
<dbReference type="Pfam" id="PF06699">
    <property type="entry name" value="PIG-F"/>
    <property type="match status" value="1"/>
</dbReference>
<evidence type="ECO:0000256" key="8">
    <source>
        <dbReference type="SAM" id="MobiDB-lite"/>
    </source>
</evidence>
<comment type="pathway">
    <text evidence="2">Glycolipid biosynthesis; glycosylphosphatidylinositol-anchor biosynthesis.</text>
</comment>
<name>A0AAV5KQQ2_9ROSI</name>
<dbReference type="InterPro" id="IPR009580">
    <property type="entry name" value="GPI_biosynthesis_protein_Pig-F"/>
</dbReference>